<dbReference type="EMBL" id="BSPW01000022">
    <property type="protein sequence ID" value="GLT17489.1"/>
    <property type="molecule type" value="Genomic_DNA"/>
</dbReference>
<dbReference type="Pfam" id="PF00282">
    <property type="entry name" value="Pyridoxal_deC"/>
    <property type="match status" value="1"/>
</dbReference>
<accession>A0ABQ6EWW5</accession>
<evidence type="ECO:0000256" key="3">
    <source>
        <dbReference type="ARBA" id="ARBA00022793"/>
    </source>
</evidence>
<evidence type="ECO:0000256" key="5">
    <source>
        <dbReference type="ARBA" id="ARBA00023239"/>
    </source>
</evidence>
<name>A0ABQ6EWW5_9VIBR</name>
<keyword evidence="3" id="KW-0210">Decarboxylase</keyword>
<keyword evidence="5 6" id="KW-0456">Lyase</keyword>
<protein>
    <submittedName>
        <fullName evidence="7">Histidine decarboxylase</fullName>
    </submittedName>
</protein>
<reference evidence="8" key="1">
    <citation type="journal article" date="2019" name="Int. J. Syst. Evol. Microbiol.">
        <title>The Global Catalogue of Microorganisms (GCM) 10K type strain sequencing project: providing services to taxonomists for standard genome sequencing and annotation.</title>
        <authorList>
            <consortium name="The Broad Institute Genomics Platform"/>
            <consortium name="The Broad Institute Genome Sequencing Center for Infectious Disease"/>
            <person name="Wu L."/>
            <person name="Ma J."/>
        </authorList>
    </citation>
    <scope>NUCLEOTIDE SEQUENCE [LARGE SCALE GENOMIC DNA]</scope>
    <source>
        <strain evidence="8">NBRC 108723</strain>
    </source>
</reference>
<gene>
    <name evidence="7" type="primary">hdc</name>
    <name evidence="7" type="ORF">GCM10007938_12660</name>
</gene>
<evidence type="ECO:0000256" key="6">
    <source>
        <dbReference type="RuleBase" id="RU000382"/>
    </source>
</evidence>
<comment type="cofactor">
    <cofactor evidence="1 6">
        <name>pyridoxal 5'-phosphate</name>
        <dbReference type="ChEBI" id="CHEBI:597326"/>
    </cofactor>
</comment>
<evidence type="ECO:0000256" key="1">
    <source>
        <dbReference type="ARBA" id="ARBA00001933"/>
    </source>
</evidence>
<comment type="similarity">
    <text evidence="2 6">Belongs to the group II decarboxylase family.</text>
</comment>
<keyword evidence="8" id="KW-1185">Reference proteome</keyword>
<dbReference type="SUPFAM" id="SSF53383">
    <property type="entry name" value="PLP-dependent transferases"/>
    <property type="match status" value="1"/>
</dbReference>
<dbReference type="NCBIfam" id="NF002748">
    <property type="entry name" value="PRK02769.1"/>
    <property type="match status" value="1"/>
</dbReference>
<comment type="caution">
    <text evidence="7">The sequence shown here is derived from an EMBL/GenBank/DDBJ whole genome shotgun (WGS) entry which is preliminary data.</text>
</comment>
<organism evidence="7 8">
    <name type="scientific">Vibrio zhanjiangensis</name>
    <dbReference type="NCBI Taxonomy" id="1046128"/>
    <lineage>
        <taxon>Bacteria</taxon>
        <taxon>Pseudomonadati</taxon>
        <taxon>Pseudomonadota</taxon>
        <taxon>Gammaproteobacteria</taxon>
        <taxon>Vibrionales</taxon>
        <taxon>Vibrionaceae</taxon>
        <taxon>Vibrio</taxon>
    </lineage>
</organism>
<evidence type="ECO:0000256" key="2">
    <source>
        <dbReference type="ARBA" id="ARBA00009533"/>
    </source>
</evidence>
<sequence length="390" mass="44664">MSLSYHDIQRLRDFYKHCIECQHQMLGYPNASDYDYQNLWSFLQFSINNIGDWAEQPHYPMNTFEFEKDVIEYFCRLYHSSLDEAWGYVTNGGTEGNMYGCYLAREIFPEGIVYFTKDTHYSVMKTIRFLNIEYCMIPSDTRGEMDYDALELALESNPDKSPIIFANIGTTMFGAIDDLKQIQSRLAKVGLSRNQYYIHADAACHGMILPYVDNPPPFSFKDGVDSISVSGHKMIGSPIPCGVVLALKKHTDKVSHEIEYIAGSDKTLTGSRNGITPLFLWQFIRGTSELEKKQRVQDCLQLAEHTAQRLNQHGITAWRHLNSNVVVFPKPSEELWRKYYLAVANDMAHIIIAGQTVANPNRLNQVIEELIREKTRKTTPEAVTDELVMA</sequence>
<proteinExistence type="inferred from homology"/>
<dbReference type="InterPro" id="IPR002129">
    <property type="entry name" value="PyrdxlP-dep_de-COase"/>
</dbReference>
<dbReference type="InterPro" id="IPR015424">
    <property type="entry name" value="PyrdxlP-dep_Trfase"/>
</dbReference>
<dbReference type="PANTHER" id="PTHR46101:SF2">
    <property type="entry name" value="SERINE DECARBOXYLASE"/>
    <property type="match status" value="1"/>
</dbReference>
<dbReference type="PANTHER" id="PTHR46101">
    <property type="match status" value="1"/>
</dbReference>
<dbReference type="Gene3D" id="3.40.640.10">
    <property type="entry name" value="Type I PLP-dependent aspartate aminotransferase-like (Major domain)"/>
    <property type="match status" value="1"/>
</dbReference>
<dbReference type="InterPro" id="IPR051151">
    <property type="entry name" value="Group_II_Decarboxylase"/>
</dbReference>
<keyword evidence="4 6" id="KW-0663">Pyridoxal phosphate</keyword>
<dbReference type="InterPro" id="IPR015421">
    <property type="entry name" value="PyrdxlP-dep_Trfase_major"/>
</dbReference>
<dbReference type="Proteomes" id="UP001157138">
    <property type="component" value="Unassembled WGS sequence"/>
</dbReference>
<evidence type="ECO:0000256" key="4">
    <source>
        <dbReference type="ARBA" id="ARBA00022898"/>
    </source>
</evidence>
<dbReference type="RefSeq" id="WP_284191403.1">
    <property type="nucleotide sequence ID" value="NZ_BSPW01000022.1"/>
</dbReference>
<evidence type="ECO:0000313" key="7">
    <source>
        <dbReference type="EMBL" id="GLT17489.1"/>
    </source>
</evidence>
<evidence type="ECO:0000313" key="8">
    <source>
        <dbReference type="Proteomes" id="UP001157138"/>
    </source>
</evidence>